<evidence type="ECO:0000256" key="16">
    <source>
        <dbReference type="ARBA" id="ARBA00047493"/>
    </source>
</evidence>
<dbReference type="GO" id="GO:0046656">
    <property type="term" value="P:folic acid biosynthetic process"/>
    <property type="evidence" value="ECO:0007669"/>
    <property type="project" value="UniProtKB-KW"/>
</dbReference>
<evidence type="ECO:0000256" key="2">
    <source>
        <dbReference type="ARBA" id="ARBA00004799"/>
    </source>
</evidence>
<evidence type="ECO:0000313" key="21">
    <source>
        <dbReference type="EMBL" id="TDP96338.1"/>
    </source>
</evidence>
<dbReference type="GO" id="GO:0004326">
    <property type="term" value="F:tetrahydrofolylpolyglutamate synthase activity"/>
    <property type="evidence" value="ECO:0007669"/>
    <property type="project" value="UniProtKB-EC"/>
</dbReference>
<dbReference type="EC" id="6.3.2.12" evidence="6"/>
<evidence type="ECO:0000256" key="11">
    <source>
        <dbReference type="ARBA" id="ARBA00022741"/>
    </source>
</evidence>
<dbReference type="PANTHER" id="PTHR11136">
    <property type="entry name" value="FOLYLPOLYGLUTAMATE SYNTHASE-RELATED"/>
    <property type="match status" value="1"/>
</dbReference>
<evidence type="ECO:0000256" key="10">
    <source>
        <dbReference type="ARBA" id="ARBA00022723"/>
    </source>
</evidence>
<comment type="pathway">
    <text evidence="2">Cofactor biosynthesis; tetrahydrofolate biosynthesis; 7,8-dihydrofolate from 2-amino-4-hydroxy-6-hydroxymethyl-7,8-dihydropteridine diphosphate and 4-aminobenzoate: step 2/2.</text>
</comment>
<keyword evidence="11 18" id="KW-0547">Nucleotide-binding</keyword>
<evidence type="ECO:0000256" key="15">
    <source>
        <dbReference type="ARBA" id="ARBA00030592"/>
    </source>
</evidence>
<dbReference type="GO" id="GO:0046872">
    <property type="term" value="F:metal ion binding"/>
    <property type="evidence" value="ECO:0007669"/>
    <property type="project" value="UniProtKB-KW"/>
</dbReference>
<evidence type="ECO:0000256" key="7">
    <source>
        <dbReference type="ARBA" id="ARBA00013025"/>
    </source>
</evidence>
<dbReference type="EMBL" id="SNXZ01000004">
    <property type="protein sequence ID" value="TDP96338.1"/>
    <property type="molecule type" value="Genomic_DNA"/>
</dbReference>
<keyword evidence="12 18" id="KW-0067">ATP-binding</keyword>
<evidence type="ECO:0000256" key="9">
    <source>
        <dbReference type="ARBA" id="ARBA00022598"/>
    </source>
</evidence>
<dbReference type="OrthoDB" id="9809356at2"/>
<dbReference type="RefSeq" id="WP_133851701.1">
    <property type="nucleotide sequence ID" value="NZ_SNXZ01000004.1"/>
</dbReference>
<evidence type="ECO:0000256" key="1">
    <source>
        <dbReference type="ARBA" id="ARBA00001946"/>
    </source>
</evidence>
<proteinExistence type="inferred from homology"/>
<evidence type="ECO:0000259" key="20">
    <source>
        <dbReference type="Pfam" id="PF08245"/>
    </source>
</evidence>
<protein>
    <recommendedName>
        <fullName evidence="8">Dihydrofolate synthase/folylpolyglutamate synthase</fullName>
        <ecNumber evidence="6">6.3.2.12</ecNumber>
        <ecNumber evidence="7">6.3.2.17</ecNumber>
    </recommendedName>
    <alternativeName>
        <fullName evidence="15">Tetrahydrofolylpolyglutamate synthase</fullName>
    </alternativeName>
</protein>
<gene>
    <name evidence="21" type="ORF">EV186_104323</name>
</gene>
<evidence type="ECO:0000256" key="14">
    <source>
        <dbReference type="ARBA" id="ARBA00022909"/>
    </source>
</evidence>
<dbReference type="FunFam" id="3.40.1190.10:FF:000004">
    <property type="entry name" value="Dihydrofolate synthase/folylpolyglutamate synthase"/>
    <property type="match status" value="1"/>
</dbReference>
<reference evidence="21 22" key="1">
    <citation type="submission" date="2019-03" db="EMBL/GenBank/DDBJ databases">
        <title>Genomic Encyclopedia of Type Strains, Phase IV (KMG-IV): sequencing the most valuable type-strain genomes for metagenomic binning, comparative biology and taxonomic classification.</title>
        <authorList>
            <person name="Goeker M."/>
        </authorList>
    </citation>
    <scope>NUCLEOTIDE SEQUENCE [LARGE SCALE GENOMIC DNA]</scope>
    <source>
        <strain evidence="21 22">DSM 45361</strain>
    </source>
</reference>
<dbReference type="InterPro" id="IPR036565">
    <property type="entry name" value="Mur-like_cat_sf"/>
</dbReference>
<evidence type="ECO:0000256" key="12">
    <source>
        <dbReference type="ARBA" id="ARBA00022840"/>
    </source>
</evidence>
<evidence type="ECO:0000313" key="22">
    <source>
        <dbReference type="Proteomes" id="UP000295444"/>
    </source>
</evidence>
<dbReference type="AlphaFoldDB" id="A0A4V6PVS8"/>
<dbReference type="EC" id="6.3.2.17" evidence="7"/>
<dbReference type="Gene3D" id="3.90.190.20">
    <property type="entry name" value="Mur ligase, C-terminal domain"/>
    <property type="match status" value="1"/>
</dbReference>
<dbReference type="PANTHER" id="PTHR11136:SF0">
    <property type="entry name" value="DIHYDROFOLATE SYNTHETASE-RELATED"/>
    <property type="match status" value="1"/>
</dbReference>
<dbReference type="SUPFAM" id="SSF53244">
    <property type="entry name" value="MurD-like peptide ligases, peptide-binding domain"/>
    <property type="match status" value="1"/>
</dbReference>
<comment type="catalytic activity">
    <reaction evidence="16">
        <text>(6S)-5,6,7,8-tetrahydrofolyl-(gamma-L-Glu)(n) + L-glutamate + ATP = (6S)-5,6,7,8-tetrahydrofolyl-(gamma-L-Glu)(n+1) + ADP + phosphate + H(+)</text>
        <dbReference type="Rhea" id="RHEA:10580"/>
        <dbReference type="Rhea" id="RHEA-COMP:14738"/>
        <dbReference type="Rhea" id="RHEA-COMP:14740"/>
        <dbReference type="ChEBI" id="CHEBI:15378"/>
        <dbReference type="ChEBI" id="CHEBI:29985"/>
        <dbReference type="ChEBI" id="CHEBI:30616"/>
        <dbReference type="ChEBI" id="CHEBI:43474"/>
        <dbReference type="ChEBI" id="CHEBI:141005"/>
        <dbReference type="ChEBI" id="CHEBI:456216"/>
        <dbReference type="EC" id="6.3.2.17"/>
    </reaction>
</comment>
<keyword evidence="22" id="KW-1185">Reference proteome</keyword>
<dbReference type="Pfam" id="PF02875">
    <property type="entry name" value="Mur_ligase_C"/>
    <property type="match status" value="1"/>
</dbReference>
<keyword evidence="9 18" id="KW-0436">Ligase</keyword>
<dbReference type="InterPro" id="IPR036615">
    <property type="entry name" value="Mur_ligase_C_dom_sf"/>
</dbReference>
<comment type="cofactor">
    <cofactor evidence="1">
        <name>Mg(2+)</name>
        <dbReference type="ChEBI" id="CHEBI:18420"/>
    </cofactor>
</comment>
<comment type="caution">
    <text evidence="21">The sequence shown here is derived from an EMBL/GenBank/DDBJ whole genome shotgun (WGS) entry which is preliminary data.</text>
</comment>
<dbReference type="InterPro" id="IPR004101">
    <property type="entry name" value="Mur_ligase_C"/>
</dbReference>
<evidence type="ECO:0000256" key="3">
    <source>
        <dbReference type="ARBA" id="ARBA00005150"/>
    </source>
</evidence>
<keyword evidence="13" id="KW-0460">Magnesium</keyword>
<dbReference type="Gene3D" id="3.40.1190.10">
    <property type="entry name" value="Mur-like, catalytic domain"/>
    <property type="match status" value="1"/>
</dbReference>
<keyword evidence="10" id="KW-0479">Metal-binding</keyword>
<evidence type="ECO:0000256" key="8">
    <source>
        <dbReference type="ARBA" id="ARBA00019357"/>
    </source>
</evidence>
<sequence>MAPIDPGVLDRLRQVEAELNTRWPETKIDPSLSRIAALVDVLGEPHRAYPVIHIAGTNGKTSTTRMIDALITRIGLRTGRLTSPHLQLVTERIALDGSPIDPERYVDTYDDLKPYVDMIDSRSDVPMSKFEVLTGMAFAAFAEAPVDVGVIEVGLGGTWDATNVADGKIAVVCPVAVDHVEYLGGDIAGIAKEKAGIIKPGSIAVLAEQTPEVGRVLLERTVEVDATVARAGMEFGVLQRDVAVGGQLLRLQGLGGVYDDIFLPLHGEHQAKNAVLALAAVEAFFGAGADRQLDVAAIREGFASVVVPGRLERVRSAPSVFVDAAHNPHGATALAEALTTEFGFRKVVGVLAVMRDKDAEGILTALEPVFTEVVVTANSSPRGMTADELAGVAKQVFGEDRIVVEPRLVDAIETAVHLAEETTDERDAVSGGGVVVTGSVVTAGEARSLFGKEPA</sequence>
<dbReference type="GO" id="GO:0008841">
    <property type="term" value="F:dihydrofolate synthase activity"/>
    <property type="evidence" value="ECO:0007669"/>
    <property type="project" value="UniProtKB-EC"/>
</dbReference>
<evidence type="ECO:0000256" key="18">
    <source>
        <dbReference type="PIRNR" id="PIRNR001563"/>
    </source>
</evidence>
<comment type="similarity">
    <text evidence="4 18">Belongs to the folylpolyglutamate synthase family.</text>
</comment>
<comment type="catalytic activity">
    <reaction evidence="17">
        <text>7,8-dihydropteroate + L-glutamate + ATP = 7,8-dihydrofolate + ADP + phosphate + H(+)</text>
        <dbReference type="Rhea" id="RHEA:23584"/>
        <dbReference type="ChEBI" id="CHEBI:15378"/>
        <dbReference type="ChEBI" id="CHEBI:17839"/>
        <dbReference type="ChEBI" id="CHEBI:29985"/>
        <dbReference type="ChEBI" id="CHEBI:30616"/>
        <dbReference type="ChEBI" id="CHEBI:43474"/>
        <dbReference type="ChEBI" id="CHEBI:57451"/>
        <dbReference type="ChEBI" id="CHEBI:456216"/>
        <dbReference type="EC" id="6.3.2.12"/>
    </reaction>
</comment>
<organism evidence="21 22">
    <name type="scientific">Labedaea rhizosphaerae</name>
    <dbReference type="NCBI Taxonomy" id="598644"/>
    <lineage>
        <taxon>Bacteria</taxon>
        <taxon>Bacillati</taxon>
        <taxon>Actinomycetota</taxon>
        <taxon>Actinomycetes</taxon>
        <taxon>Pseudonocardiales</taxon>
        <taxon>Pseudonocardiaceae</taxon>
        <taxon>Labedaea</taxon>
    </lineage>
</organism>
<comment type="subunit">
    <text evidence="5">Monomer.</text>
</comment>
<dbReference type="Pfam" id="PF08245">
    <property type="entry name" value="Mur_ligase_M"/>
    <property type="match status" value="1"/>
</dbReference>
<dbReference type="NCBIfam" id="TIGR01499">
    <property type="entry name" value="folC"/>
    <property type="match status" value="1"/>
</dbReference>
<dbReference type="InterPro" id="IPR013221">
    <property type="entry name" value="Mur_ligase_cen"/>
</dbReference>
<accession>A0A4V6PVS8</accession>
<evidence type="ECO:0000256" key="17">
    <source>
        <dbReference type="ARBA" id="ARBA00049161"/>
    </source>
</evidence>
<keyword evidence="14" id="KW-0289">Folate biosynthesis</keyword>
<feature type="domain" description="Mur ligase central" evidence="20">
    <location>
        <begin position="54"/>
        <end position="281"/>
    </location>
</feature>
<dbReference type="Proteomes" id="UP000295444">
    <property type="component" value="Unassembled WGS sequence"/>
</dbReference>
<dbReference type="NCBIfam" id="NF047860">
    <property type="entry name" value="Tet-DihydfolSynFolCMyb"/>
    <property type="match status" value="1"/>
</dbReference>
<comment type="pathway">
    <text evidence="3">Cofactor biosynthesis; tetrahydrofolylpolyglutamate biosynthesis.</text>
</comment>
<feature type="domain" description="Mur ligase C-terminal" evidence="19">
    <location>
        <begin position="309"/>
        <end position="422"/>
    </location>
</feature>
<evidence type="ECO:0000256" key="4">
    <source>
        <dbReference type="ARBA" id="ARBA00008276"/>
    </source>
</evidence>
<evidence type="ECO:0000256" key="5">
    <source>
        <dbReference type="ARBA" id="ARBA00011245"/>
    </source>
</evidence>
<evidence type="ECO:0000256" key="13">
    <source>
        <dbReference type="ARBA" id="ARBA00022842"/>
    </source>
</evidence>
<dbReference type="GO" id="GO:0005737">
    <property type="term" value="C:cytoplasm"/>
    <property type="evidence" value="ECO:0007669"/>
    <property type="project" value="TreeGrafter"/>
</dbReference>
<evidence type="ECO:0000259" key="19">
    <source>
        <dbReference type="Pfam" id="PF02875"/>
    </source>
</evidence>
<evidence type="ECO:0000256" key="6">
    <source>
        <dbReference type="ARBA" id="ARBA00013023"/>
    </source>
</evidence>
<name>A0A4V6PVS8_LABRH</name>
<dbReference type="SUPFAM" id="SSF53623">
    <property type="entry name" value="MurD-like peptide ligases, catalytic domain"/>
    <property type="match status" value="1"/>
</dbReference>
<dbReference type="PIRSF" id="PIRSF001563">
    <property type="entry name" value="Folylpolyglu_synth"/>
    <property type="match status" value="1"/>
</dbReference>
<dbReference type="InterPro" id="IPR001645">
    <property type="entry name" value="Folylpolyglutamate_synth"/>
</dbReference>
<dbReference type="GO" id="GO:0005524">
    <property type="term" value="F:ATP binding"/>
    <property type="evidence" value="ECO:0007669"/>
    <property type="project" value="UniProtKB-KW"/>
</dbReference>